<keyword evidence="3" id="KW-1185">Reference proteome</keyword>
<proteinExistence type="predicted"/>
<reference evidence="2" key="1">
    <citation type="submission" date="2023-07" db="EMBL/GenBank/DDBJ databases">
        <title>Brevundimonas soil sp. nov., isolated from the soil of chemical plant.</title>
        <authorList>
            <person name="Wu N."/>
        </authorList>
    </citation>
    <scope>NUCLEOTIDE SEQUENCE</scope>
    <source>
        <strain evidence="2">XZ-24</strain>
    </source>
</reference>
<dbReference type="RefSeq" id="WP_302109826.1">
    <property type="nucleotide sequence ID" value="NZ_JAUKTR010000003.1"/>
</dbReference>
<feature type="signal peptide" evidence="1">
    <location>
        <begin position="1"/>
        <end position="34"/>
    </location>
</feature>
<comment type="caution">
    <text evidence="2">The sequence shown here is derived from an EMBL/GenBank/DDBJ whole genome shotgun (WGS) entry which is preliminary data.</text>
</comment>
<sequence length="130" mass="13122">MKAMSRNLMIAAALTGGALAVAALPAAAHAIAQAASANAAKATVDAAKAQGIVGEAADGYVAIRLEAQATAEIRAAVAQMNAGRAQLYAQAAQRTGVQTAAAGAASFNERFGDIPAGQWWRDTSGAWQRK</sequence>
<dbReference type="PROSITE" id="PS51318">
    <property type="entry name" value="TAT"/>
    <property type="match status" value="1"/>
</dbReference>
<name>A0ABT8SLG5_9CAUL</name>
<evidence type="ECO:0000313" key="3">
    <source>
        <dbReference type="Proteomes" id="UP001169063"/>
    </source>
</evidence>
<dbReference type="InterPro" id="IPR008309">
    <property type="entry name" value="YdbL"/>
</dbReference>
<accession>A0ABT8SLG5</accession>
<gene>
    <name evidence="2" type="ORF">Q0812_08125</name>
</gene>
<dbReference type="EMBL" id="JAUKTR010000003">
    <property type="protein sequence ID" value="MDO1559394.1"/>
    <property type="molecule type" value="Genomic_DNA"/>
</dbReference>
<organism evidence="2 3">
    <name type="scientific">Peiella sedimenti</name>
    <dbReference type="NCBI Taxonomy" id="3061083"/>
    <lineage>
        <taxon>Bacteria</taxon>
        <taxon>Pseudomonadati</taxon>
        <taxon>Pseudomonadota</taxon>
        <taxon>Alphaproteobacteria</taxon>
        <taxon>Caulobacterales</taxon>
        <taxon>Caulobacteraceae</taxon>
        <taxon>Peiella</taxon>
    </lineage>
</organism>
<dbReference type="Proteomes" id="UP001169063">
    <property type="component" value="Unassembled WGS sequence"/>
</dbReference>
<keyword evidence="1" id="KW-0732">Signal</keyword>
<dbReference type="Pfam" id="PF07027">
    <property type="entry name" value="DUF1318"/>
    <property type="match status" value="1"/>
</dbReference>
<evidence type="ECO:0000256" key="1">
    <source>
        <dbReference type="SAM" id="SignalP"/>
    </source>
</evidence>
<feature type="chain" id="PRO_5046942333" evidence="1">
    <location>
        <begin position="35"/>
        <end position="130"/>
    </location>
</feature>
<evidence type="ECO:0000313" key="2">
    <source>
        <dbReference type="EMBL" id="MDO1559394.1"/>
    </source>
</evidence>
<dbReference type="InterPro" id="IPR006311">
    <property type="entry name" value="TAT_signal"/>
</dbReference>
<protein>
    <submittedName>
        <fullName evidence="2">DUF1318 domain-containing protein</fullName>
    </submittedName>
</protein>